<dbReference type="Gene3D" id="3.40.50.970">
    <property type="match status" value="1"/>
</dbReference>
<dbReference type="CDD" id="cd07034">
    <property type="entry name" value="TPP_PYR_PFOR_IOR-alpha_like"/>
    <property type="match status" value="1"/>
</dbReference>
<gene>
    <name evidence="2" type="ORF">METZ01_LOCUS221866</name>
</gene>
<keyword evidence="1" id="KW-0560">Oxidoreductase</keyword>
<dbReference type="GO" id="GO:0016491">
    <property type="term" value="F:oxidoreductase activity"/>
    <property type="evidence" value="ECO:0007669"/>
    <property type="project" value="UniProtKB-KW"/>
</dbReference>
<dbReference type="SUPFAM" id="SSF52518">
    <property type="entry name" value="Thiamin diphosphate-binding fold (THDP-binding)"/>
    <property type="match status" value="1"/>
</dbReference>
<dbReference type="InterPro" id="IPR051457">
    <property type="entry name" value="2-oxoacid:Fd_oxidoreductase"/>
</dbReference>
<feature type="non-terminal residue" evidence="2">
    <location>
        <position position="481"/>
    </location>
</feature>
<sequence>VNLAALSLNDKYEQTDGQLYLTGTQALVKVAMLQSIRDRAAGLNTACFISGYRGSPMHNLDKELWRAERFLPQSQIHFLPAVNEDIAVTSHWGAQQASLFDDARHDGVFGLWYGKGPGLDRSVDAMRHANLAGTSRHGGVLAVVGDDHGMTSTDVPAVSEPTFIDLMMPVLYPGNVSELIEYGLYGWALSRFCGAWVGFKTSPDTLDTAASVMLEADWPKITLPDYPFPPGGVSIRTPDPWTTQEFRLREHKIGAAIAFAEANPLNKVLIDSRLRRFGIVTSGVTAFAVLEALRSLGIDPEHAASLGITVLKIGMPHPIDEQVIRRFCTGLEEVLVVEEKRRIIELAVKDVLYAVPAKNRPRVSGRRDGQGHRLLSEVGQLGPDAIARAIALRIRSFHDSPALQNRLAFLESKELERTERRPLSIIRTPFFCSGCPHNTSTRVPEGSRAHGGVGCHYMATNMARGNVTHPHMGGEGANWIG</sequence>
<dbReference type="InterPro" id="IPR029061">
    <property type="entry name" value="THDP-binding"/>
</dbReference>
<dbReference type="AlphaFoldDB" id="A0A382G2A2"/>
<dbReference type="PANTHER" id="PTHR48084">
    <property type="entry name" value="2-OXOGLUTARATE OXIDOREDUCTASE SUBUNIT KORB-RELATED"/>
    <property type="match status" value="1"/>
</dbReference>
<dbReference type="SUPFAM" id="SSF52922">
    <property type="entry name" value="TK C-terminal domain-like"/>
    <property type="match status" value="1"/>
</dbReference>
<dbReference type="EMBL" id="UINC01053008">
    <property type="protein sequence ID" value="SVB69012.1"/>
    <property type="molecule type" value="Genomic_DNA"/>
</dbReference>
<reference evidence="2" key="1">
    <citation type="submission" date="2018-05" db="EMBL/GenBank/DDBJ databases">
        <authorList>
            <person name="Lanie J.A."/>
            <person name="Ng W.-L."/>
            <person name="Kazmierczak K.M."/>
            <person name="Andrzejewski T.M."/>
            <person name="Davidsen T.M."/>
            <person name="Wayne K.J."/>
            <person name="Tettelin H."/>
            <person name="Glass J.I."/>
            <person name="Rusch D."/>
            <person name="Podicherti R."/>
            <person name="Tsui H.-C.T."/>
            <person name="Winkler M.E."/>
        </authorList>
    </citation>
    <scope>NUCLEOTIDE SEQUENCE</scope>
</reference>
<evidence type="ECO:0000256" key="1">
    <source>
        <dbReference type="ARBA" id="ARBA00023002"/>
    </source>
</evidence>
<organism evidence="2">
    <name type="scientific">marine metagenome</name>
    <dbReference type="NCBI Taxonomy" id="408172"/>
    <lineage>
        <taxon>unclassified sequences</taxon>
        <taxon>metagenomes</taxon>
        <taxon>ecological metagenomes</taxon>
    </lineage>
</organism>
<protein>
    <recommendedName>
        <fullName evidence="3">Indolepyruvate ferredoxin oxidoreductase family protein</fullName>
    </recommendedName>
</protein>
<name>A0A382G2A2_9ZZZZ</name>
<dbReference type="PANTHER" id="PTHR48084:SF3">
    <property type="entry name" value="SUBUNIT OF PYRUVATE:FLAVODOXIN OXIDOREDUCTASE"/>
    <property type="match status" value="1"/>
</dbReference>
<accession>A0A382G2A2</accession>
<proteinExistence type="predicted"/>
<feature type="non-terminal residue" evidence="2">
    <location>
        <position position="1"/>
    </location>
</feature>
<dbReference type="InterPro" id="IPR009014">
    <property type="entry name" value="Transketo_C/PFOR_II"/>
</dbReference>
<evidence type="ECO:0000313" key="2">
    <source>
        <dbReference type="EMBL" id="SVB69012.1"/>
    </source>
</evidence>
<dbReference type="InterPro" id="IPR002880">
    <property type="entry name" value="Pyrv_Fd/Flavodoxin_OxRdtase_N"/>
</dbReference>
<evidence type="ECO:0008006" key="3">
    <source>
        <dbReference type="Google" id="ProtNLM"/>
    </source>
</evidence>